<evidence type="ECO:0000313" key="6">
    <source>
        <dbReference type="EMBL" id="MBV7390262.1"/>
    </source>
</evidence>
<dbReference type="CDD" id="cd06262">
    <property type="entry name" value="metallo-hydrolase-like_MBL-fold"/>
    <property type="match status" value="1"/>
</dbReference>
<dbReference type="SMART" id="SM00849">
    <property type="entry name" value="Lactamase_B"/>
    <property type="match status" value="1"/>
</dbReference>
<gene>
    <name evidence="6" type="ORF">KUA55_06180</name>
</gene>
<keyword evidence="3" id="KW-0378">Hydrolase</keyword>
<dbReference type="Pfam" id="PF00753">
    <property type="entry name" value="Lactamase_B"/>
    <property type="match status" value="1"/>
</dbReference>
<feature type="domain" description="Metallo-beta-lactamase" evidence="5">
    <location>
        <begin position="12"/>
        <end position="188"/>
    </location>
</feature>
<evidence type="ECO:0000256" key="1">
    <source>
        <dbReference type="ARBA" id="ARBA00001947"/>
    </source>
</evidence>
<organism evidence="6 7">
    <name type="scientific">Enterococcus alishanensis</name>
    <dbReference type="NCBI Taxonomy" id="1303817"/>
    <lineage>
        <taxon>Bacteria</taxon>
        <taxon>Bacillati</taxon>
        <taxon>Bacillota</taxon>
        <taxon>Bacilli</taxon>
        <taxon>Lactobacillales</taxon>
        <taxon>Enterococcaceae</taxon>
        <taxon>Enterococcus</taxon>
    </lineage>
</organism>
<dbReference type="EMBL" id="JAHUZB010000002">
    <property type="protein sequence ID" value="MBV7390262.1"/>
    <property type="molecule type" value="Genomic_DNA"/>
</dbReference>
<dbReference type="RefSeq" id="WP_218325309.1">
    <property type="nucleotide sequence ID" value="NZ_JAHUZB010000002.1"/>
</dbReference>
<protein>
    <submittedName>
        <fullName evidence="6">MBL fold metallo-hydrolase</fullName>
    </submittedName>
</protein>
<comment type="cofactor">
    <cofactor evidence="1">
        <name>Zn(2+)</name>
        <dbReference type="ChEBI" id="CHEBI:29105"/>
    </cofactor>
</comment>
<comment type="caution">
    <text evidence="6">The sequence shown here is derived from an EMBL/GenBank/DDBJ whole genome shotgun (WGS) entry which is preliminary data.</text>
</comment>
<evidence type="ECO:0000256" key="3">
    <source>
        <dbReference type="ARBA" id="ARBA00022801"/>
    </source>
</evidence>
<keyword evidence="2" id="KW-0479">Metal-binding</keyword>
<dbReference type="Proteomes" id="UP000774130">
    <property type="component" value="Unassembled WGS sequence"/>
</dbReference>
<dbReference type="PANTHER" id="PTHR46233">
    <property type="entry name" value="HYDROXYACYLGLUTATHIONE HYDROLASE GLOC"/>
    <property type="match status" value="1"/>
</dbReference>
<dbReference type="InterPro" id="IPR051453">
    <property type="entry name" value="MBL_Glyoxalase_II"/>
</dbReference>
<dbReference type="PANTHER" id="PTHR46233:SF3">
    <property type="entry name" value="HYDROXYACYLGLUTATHIONE HYDROLASE GLOC"/>
    <property type="match status" value="1"/>
</dbReference>
<accession>A0ABS6TBJ6</accession>
<dbReference type="InterPro" id="IPR001279">
    <property type="entry name" value="Metallo-B-lactamas"/>
</dbReference>
<evidence type="ECO:0000313" key="7">
    <source>
        <dbReference type="Proteomes" id="UP000774130"/>
    </source>
</evidence>
<keyword evidence="7" id="KW-1185">Reference proteome</keyword>
<keyword evidence="4" id="KW-0862">Zinc</keyword>
<proteinExistence type="predicted"/>
<evidence type="ECO:0000256" key="4">
    <source>
        <dbReference type="ARBA" id="ARBA00022833"/>
    </source>
</evidence>
<sequence>MQIEAITNQVAGENTYFIYNKENLLIIDPGSDVEKIIDAIQRINRKPVAILLTHTHYDHIVGLELIRKKYEIPVYVSPLEQEWLTNPQHNGSLNNPFVPDIYAKPAEFEFELRDYELGGMTFSVVATPGHSIGSLSFVFEDFVVVGDALFKGSIGRTDLYSGDLGQLLASITENLFSLPRELPAYPGHGEATTIGHEIDTNPFFNN</sequence>
<name>A0ABS6TBJ6_9ENTE</name>
<evidence type="ECO:0000259" key="5">
    <source>
        <dbReference type="SMART" id="SM00849"/>
    </source>
</evidence>
<evidence type="ECO:0000256" key="2">
    <source>
        <dbReference type="ARBA" id="ARBA00022723"/>
    </source>
</evidence>
<reference evidence="6 7" key="1">
    <citation type="submission" date="2021-06" db="EMBL/GenBank/DDBJ databases">
        <title>Enterococcus alishanensis sp. nov., a novel lactic acid bacterium isolated from fresh coffee beans.</title>
        <authorList>
            <person name="Chen Y.-S."/>
        </authorList>
    </citation>
    <scope>NUCLEOTIDE SEQUENCE [LARGE SCALE GENOMIC DNA]</scope>
    <source>
        <strain evidence="6 7">ALS3</strain>
    </source>
</reference>